<dbReference type="STRING" id="3068.D8TW80"/>
<dbReference type="PANTHER" id="PTHR13245">
    <property type="entry name" value="RRP15-LIKE PROTEIN"/>
    <property type="match status" value="1"/>
</dbReference>
<keyword evidence="4" id="KW-1185">Reference proteome</keyword>
<feature type="region of interest" description="Disordered" evidence="2">
    <location>
        <begin position="1"/>
        <end position="250"/>
    </location>
</feature>
<dbReference type="PROSITE" id="PS00221">
    <property type="entry name" value="MIP"/>
    <property type="match status" value="1"/>
</dbReference>
<accession>D8TW80</accession>
<feature type="compositionally biased region" description="Acidic residues" evidence="2">
    <location>
        <begin position="101"/>
        <end position="150"/>
    </location>
</feature>
<dbReference type="KEGG" id="vcn:VOLCADRAFT_104806"/>
<feature type="compositionally biased region" description="Basic residues" evidence="2">
    <location>
        <begin position="310"/>
        <end position="325"/>
    </location>
</feature>
<evidence type="ECO:0000256" key="2">
    <source>
        <dbReference type="SAM" id="MobiDB-lite"/>
    </source>
</evidence>
<evidence type="ECO:0000256" key="1">
    <source>
        <dbReference type="ARBA" id="ARBA00007462"/>
    </source>
</evidence>
<dbReference type="OrthoDB" id="20949at2759"/>
<dbReference type="InterPro" id="IPR012459">
    <property type="entry name" value="Rrp15"/>
</dbReference>
<dbReference type="AlphaFoldDB" id="D8TW80"/>
<dbReference type="Pfam" id="PF07890">
    <property type="entry name" value="Rrp15p"/>
    <property type="match status" value="1"/>
</dbReference>
<proteinExistence type="inferred from homology"/>
<reference evidence="3 4" key="1">
    <citation type="journal article" date="2010" name="Science">
        <title>Genomic analysis of organismal complexity in the multicellular green alga Volvox carteri.</title>
        <authorList>
            <person name="Prochnik S.E."/>
            <person name="Umen J."/>
            <person name="Nedelcu A.M."/>
            <person name="Hallmann A."/>
            <person name="Miller S.M."/>
            <person name="Nishii I."/>
            <person name="Ferris P."/>
            <person name="Kuo A."/>
            <person name="Mitros T."/>
            <person name="Fritz-Laylin L.K."/>
            <person name="Hellsten U."/>
            <person name="Chapman J."/>
            <person name="Simakov O."/>
            <person name="Rensing S.A."/>
            <person name="Terry A."/>
            <person name="Pangilinan J."/>
            <person name="Kapitonov V."/>
            <person name="Jurka J."/>
            <person name="Salamov A."/>
            <person name="Shapiro H."/>
            <person name="Schmutz J."/>
            <person name="Grimwood J."/>
            <person name="Lindquist E."/>
            <person name="Lucas S."/>
            <person name="Grigoriev I.V."/>
            <person name="Schmitt R."/>
            <person name="Kirk D."/>
            <person name="Rokhsar D.S."/>
        </authorList>
    </citation>
    <scope>NUCLEOTIDE SEQUENCE [LARGE SCALE GENOMIC DNA]</scope>
    <source>
        <strain evidence="4">f. Nagariensis / Eve</strain>
    </source>
</reference>
<comment type="similarity">
    <text evidence="1">Belongs to the RRP15 family.</text>
</comment>
<evidence type="ECO:0000313" key="4">
    <source>
        <dbReference type="Proteomes" id="UP000001058"/>
    </source>
</evidence>
<feature type="region of interest" description="Disordered" evidence="2">
    <location>
        <begin position="271"/>
        <end position="325"/>
    </location>
</feature>
<evidence type="ECO:0000313" key="3">
    <source>
        <dbReference type="EMBL" id="EFJ48326.1"/>
    </source>
</evidence>
<name>D8TW80_VOLCA</name>
<feature type="compositionally biased region" description="Basic and acidic residues" evidence="2">
    <location>
        <begin position="297"/>
        <end position="309"/>
    </location>
</feature>
<dbReference type="Proteomes" id="UP000001058">
    <property type="component" value="Unassembled WGS sequence"/>
</dbReference>
<feature type="compositionally biased region" description="Acidic residues" evidence="2">
    <location>
        <begin position="157"/>
        <end position="179"/>
    </location>
</feature>
<protein>
    <submittedName>
        <fullName evidence="3">Uncharacterized protein</fullName>
    </submittedName>
</protein>
<dbReference type="EMBL" id="GL378340">
    <property type="protein sequence ID" value="EFJ48326.1"/>
    <property type="molecule type" value="Genomic_DNA"/>
</dbReference>
<gene>
    <name evidence="3" type="ORF">VOLCADRAFT_104806</name>
</gene>
<organism evidence="4">
    <name type="scientific">Volvox carteri f. nagariensis</name>
    <dbReference type="NCBI Taxonomy" id="3068"/>
    <lineage>
        <taxon>Eukaryota</taxon>
        <taxon>Viridiplantae</taxon>
        <taxon>Chlorophyta</taxon>
        <taxon>core chlorophytes</taxon>
        <taxon>Chlorophyceae</taxon>
        <taxon>CS clade</taxon>
        <taxon>Chlamydomonadales</taxon>
        <taxon>Volvocaceae</taxon>
        <taxon>Volvox</taxon>
    </lineage>
</organism>
<dbReference type="GeneID" id="9617954"/>
<dbReference type="RefSeq" id="XP_002950580.1">
    <property type="nucleotide sequence ID" value="XM_002950534.1"/>
</dbReference>
<dbReference type="PANTHER" id="PTHR13245:SF14">
    <property type="entry name" value="RRP15-LIKE PROTEIN"/>
    <property type="match status" value="1"/>
</dbReference>
<dbReference type="InterPro" id="IPR022357">
    <property type="entry name" value="MIP_CS"/>
</dbReference>
<sequence>MGNGQQLKTKVHAKENAPWGPIYVGPARTGQAAKGRRGPASRDDLLADQGLKRRRGVGRGGEPASSDSGEEMQQQQQREEDEDDGDMELHEAGGSGSSSSDEGDSDVVSEEGSDGEEEEEEEGDLGSDADLLLDEFGREEDDDDDDDDDDGGIKGGDDEDDEDDATGVDGDEGDDDDSSGDLMRDSDEDDGDDDGGDTGGEEDVDADGEDDSDGGDDVSGDEEDGNEQQDARRKSGSQAGPAAAADGASRFLEGSKGASFARAFSKLLKTKAAKAKAADEEEEEAPILSKSKSVSKRQAEEDAEAAAKREAKRARLERRRRGHLKVPRRVGAGGINEYASQAVCMTTRMARGVVMLFNAIATAQKQAKAAGAGGGGGGAAAKKPAKLSKASFLAQLRGTSNGSAAAAEGGGSGVLSGAAAAAAAKDGSTGGGAAATAPGWKVLQAGFSGVSGGGKMKDWDRKPGGSDEEDAKNMGLTAAAAFSSESDGEDGCWKQPNSEVEVRCSTHGKYDRNTEVDRGSRGTSPPESHCEIARLRFTAGGILTGTATGNCTAVQTNPTVTLFLLLYGRPAVGDRSEVAA</sequence>
<dbReference type="InParanoid" id="D8TW80"/>
<dbReference type="GO" id="GO:0030687">
    <property type="term" value="C:preribosome, large subunit precursor"/>
    <property type="evidence" value="ECO:0007669"/>
    <property type="project" value="TreeGrafter"/>
</dbReference>
<dbReference type="GO" id="GO:0000470">
    <property type="term" value="P:maturation of LSU-rRNA"/>
    <property type="evidence" value="ECO:0007669"/>
    <property type="project" value="TreeGrafter"/>
</dbReference>
<feature type="compositionally biased region" description="Low complexity" evidence="2">
    <location>
        <begin position="236"/>
        <end position="249"/>
    </location>
</feature>
<feature type="compositionally biased region" description="Acidic residues" evidence="2">
    <location>
        <begin position="186"/>
        <end position="227"/>
    </location>
</feature>
<dbReference type="GO" id="GO:0000460">
    <property type="term" value="P:maturation of 5.8S rRNA"/>
    <property type="evidence" value="ECO:0007669"/>
    <property type="project" value="TreeGrafter"/>
</dbReference>